<feature type="compositionally biased region" description="Polar residues" evidence="1">
    <location>
        <begin position="181"/>
        <end position="202"/>
    </location>
</feature>
<dbReference type="InterPro" id="IPR036397">
    <property type="entry name" value="RNaseH_sf"/>
</dbReference>
<dbReference type="InterPro" id="IPR050951">
    <property type="entry name" value="Retrovirus_Pol_polyprotein"/>
</dbReference>
<dbReference type="GO" id="GO:0003676">
    <property type="term" value="F:nucleic acid binding"/>
    <property type="evidence" value="ECO:0007669"/>
    <property type="project" value="InterPro"/>
</dbReference>
<sequence>MPFNSQEFLKFAKEWDLHVTTTSPLYPQANVQVERFVGIIKTAMKKSQDPNIAILQYRNTPITGLKYSPAQLLFNRRLRDNIPTLKINLKPALPAKARQELQSRQQKQKGFFDRHAKPCKQDFKKGDKVRVQLKDKWIEGRIHDKHQTRSYWINTDSDQAMYRRNTRFMRHNKSPPAAPAQSKSDSYNPVHSNNDKINPNSHLNKDKITQSNHSGSPPSHDLLQSHSSASTQKADTQTRRNSPPIQHSHYKTKCGRSIRPPPKLTL</sequence>
<dbReference type="GO" id="GO:0015074">
    <property type="term" value="P:DNA integration"/>
    <property type="evidence" value="ECO:0007669"/>
    <property type="project" value="InterPro"/>
</dbReference>
<evidence type="ECO:0000313" key="4">
    <source>
        <dbReference type="Proteomes" id="UP000735302"/>
    </source>
</evidence>
<evidence type="ECO:0000256" key="1">
    <source>
        <dbReference type="SAM" id="MobiDB-lite"/>
    </source>
</evidence>
<gene>
    <name evidence="3" type="ORF">PoB_005983200</name>
</gene>
<organism evidence="3 4">
    <name type="scientific">Plakobranchus ocellatus</name>
    <dbReference type="NCBI Taxonomy" id="259542"/>
    <lineage>
        <taxon>Eukaryota</taxon>
        <taxon>Metazoa</taxon>
        <taxon>Spiralia</taxon>
        <taxon>Lophotrochozoa</taxon>
        <taxon>Mollusca</taxon>
        <taxon>Gastropoda</taxon>
        <taxon>Heterobranchia</taxon>
        <taxon>Euthyneura</taxon>
        <taxon>Panpulmonata</taxon>
        <taxon>Sacoglossa</taxon>
        <taxon>Placobranchoidea</taxon>
        <taxon>Plakobranchidae</taxon>
        <taxon>Plakobranchus</taxon>
    </lineage>
</organism>
<name>A0AAV4CMS6_9GAST</name>
<proteinExistence type="predicted"/>
<protein>
    <submittedName>
        <fullName evidence="3">Retrovirus-related pol polyprotein from transposon 17.6</fullName>
    </submittedName>
</protein>
<reference evidence="3 4" key="1">
    <citation type="journal article" date="2021" name="Elife">
        <title>Chloroplast acquisition without the gene transfer in kleptoplastic sea slugs, Plakobranchus ocellatus.</title>
        <authorList>
            <person name="Maeda T."/>
            <person name="Takahashi S."/>
            <person name="Yoshida T."/>
            <person name="Shimamura S."/>
            <person name="Takaki Y."/>
            <person name="Nagai Y."/>
            <person name="Toyoda A."/>
            <person name="Suzuki Y."/>
            <person name="Arimoto A."/>
            <person name="Ishii H."/>
            <person name="Satoh N."/>
            <person name="Nishiyama T."/>
            <person name="Hasebe M."/>
            <person name="Maruyama T."/>
            <person name="Minagawa J."/>
            <person name="Obokata J."/>
            <person name="Shigenobu S."/>
        </authorList>
    </citation>
    <scope>NUCLEOTIDE SEQUENCE [LARGE SCALE GENOMIC DNA]</scope>
</reference>
<dbReference type="Proteomes" id="UP000735302">
    <property type="component" value="Unassembled WGS sequence"/>
</dbReference>
<evidence type="ECO:0000313" key="3">
    <source>
        <dbReference type="EMBL" id="GFO33327.1"/>
    </source>
</evidence>
<dbReference type="InterPro" id="IPR001584">
    <property type="entry name" value="Integrase_cat-core"/>
</dbReference>
<evidence type="ECO:0000259" key="2">
    <source>
        <dbReference type="PROSITE" id="PS50994"/>
    </source>
</evidence>
<dbReference type="PANTHER" id="PTHR37984">
    <property type="entry name" value="PROTEIN CBG26694"/>
    <property type="match status" value="1"/>
</dbReference>
<dbReference type="InterPro" id="IPR012337">
    <property type="entry name" value="RNaseH-like_sf"/>
</dbReference>
<comment type="caution">
    <text evidence="3">The sequence shown here is derived from an EMBL/GenBank/DDBJ whole genome shotgun (WGS) entry which is preliminary data.</text>
</comment>
<dbReference type="SUPFAM" id="SSF53098">
    <property type="entry name" value="Ribonuclease H-like"/>
    <property type="match status" value="1"/>
</dbReference>
<dbReference type="EMBL" id="BLXT01006766">
    <property type="protein sequence ID" value="GFO33327.1"/>
    <property type="molecule type" value="Genomic_DNA"/>
</dbReference>
<accession>A0AAV4CMS6</accession>
<keyword evidence="4" id="KW-1185">Reference proteome</keyword>
<dbReference type="AlphaFoldDB" id="A0AAV4CMS6"/>
<feature type="domain" description="Integrase catalytic" evidence="2">
    <location>
        <begin position="1"/>
        <end position="102"/>
    </location>
</feature>
<feature type="region of interest" description="Disordered" evidence="1">
    <location>
        <begin position="170"/>
        <end position="266"/>
    </location>
</feature>
<feature type="region of interest" description="Disordered" evidence="1">
    <location>
        <begin position="96"/>
        <end position="119"/>
    </location>
</feature>
<dbReference type="Gene3D" id="3.30.420.10">
    <property type="entry name" value="Ribonuclease H-like superfamily/Ribonuclease H"/>
    <property type="match status" value="1"/>
</dbReference>
<feature type="compositionally biased region" description="Polar residues" evidence="1">
    <location>
        <begin position="209"/>
        <end position="245"/>
    </location>
</feature>
<dbReference type="PANTHER" id="PTHR37984:SF7">
    <property type="entry name" value="INTEGRASE CATALYTIC DOMAIN-CONTAINING PROTEIN"/>
    <property type="match status" value="1"/>
</dbReference>
<feature type="compositionally biased region" description="Basic and acidic residues" evidence="1">
    <location>
        <begin position="110"/>
        <end position="119"/>
    </location>
</feature>
<dbReference type="PROSITE" id="PS50994">
    <property type="entry name" value="INTEGRASE"/>
    <property type="match status" value="1"/>
</dbReference>